<evidence type="ECO:0000313" key="2">
    <source>
        <dbReference type="Proteomes" id="UP000177011"/>
    </source>
</evidence>
<organism evidence="1 2">
    <name type="scientific">Candidatus Wolfebacteria bacterium RIFCSPLOWO2_01_FULL_47_17b</name>
    <dbReference type="NCBI Taxonomy" id="1802558"/>
    <lineage>
        <taxon>Bacteria</taxon>
        <taxon>Candidatus Wolfeibacteriota</taxon>
    </lineage>
</organism>
<dbReference type="EMBL" id="MGIS01000015">
    <property type="protein sequence ID" value="OGM93021.1"/>
    <property type="molecule type" value="Genomic_DNA"/>
</dbReference>
<proteinExistence type="predicted"/>
<name>A0A1F8DWU6_9BACT</name>
<reference evidence="1 2" key="1">
    <citation type="journal article" date="2016" name="Nat. Commun.">
        <title>Thousands of microbial genomes shed light on interconnected biogeochemical processes in an aquifer system.</title>
        <authorList>
            <person name="Anantharaman K."/>
            <person name="Brown C.T."/>
            <person name="Hug L.A."/>
            <person name="Sharon I."/>
            <person name="Castelle C.J."/>
            <person name="Probst A.J."/>
            <person name="Thomas B.C."/>
            <person name="Singh A."/>
            <person name="Wilkins M.J."/>
            <person name="Karaoz U."/>
            <person name="Brodie E.L."/>
            <person name="Williams K.H."/>
            <person name="Hubbard S.S."/>
            <person name="Banfield J.F."/>
        </authorList>
    </citation>
    <scope>NUCLEOTIDE SEQUENCE [LARGE SCALE GENOMIC DNA]</scope>
</reference>
<gene>
    <name evidence="1" type="ORF">A2935_03885</name>
</gene>
<protein>
    <recommendedName>
        <fullName evidence="3">HicB-like antitoxin of toxin-antitoxin system domain-containing protein</fullName>
    </recommendedName>
</protein>
<accession>A0A1F8DWU6</accession>
<dbReference type="SUPFAM" id="SSF143100">
    <property type="entry name" value="TTHA1013/TTHA0281-like"/>
    <property type="match status" value="1"/>
</dbReference>
<dbReference type="Proteomes" id="UP000177011">
    <property type="component" value="Unassembled WGS sequence"/>
</dbReference>
<dbReference type="AlphaFoldDB" id="A0A1F8DWU6"/>
<evidence type="ECO:0008006" key="3">
    <source>
        <dbReference type="Google" id="ProtNLM"/>
    </source>
</evidence>
<dbReference type="Gene3D" id="3.30.160.250">
    <property type="match status" value="1"/>
</dbReference>
<comment type="caution">
    <text evidence="1">The sequence shown here is derived from an EMBL/GenBank/DDBJ whole genome shotgun (WGS) entry which is preliminary data.</text>
</comment>
<dbReference type="InterPro" id="IPR035069">
    <property type="entry name" value="TTHA1013/TTHA0281-like"/>
</dbReference>
<evidence type="ECO:0000313" key="1">
    <source>
        <dbReference type="EMBL" id="OGM93021.1"/>
    </source>
</evidence>
<sequence>MKLFLTTKIWREGKHYIAYTPELDVASQGGNPDRALERLREAVEIFLEETKRRGTLNEVLGQAGFLKKNRRWETPQISISSFDVAV</sequence>